<proteinExistence type="predicted"/>
<protein>
    <submittedName>
        <fullName evidence="1">Uncharacterized protein</fullName>
    </submittedName>
</protein>
<name>Q1PVZ2_KUEST</name>
<reference evidence="1" key="1">
    <citation type="journal article" date="2006" name="Nature">
        <title>Deciphering the evolution and metabolism of an anammox bacterium from a community genome.</title>
        <authorList>
            <person name="Strous M."/>
            <person name="Pelletier E."/>
            <person name="Mangenot S."/>
            <person name="Rattei T."/>
            <person name="Lehner A."/>
            <person name="Taylor M.W."/>
            <person name="Horn M."/>
            <person name="Daims H."/>
            <person name="Bartol-Mavel D."/>
            <person name="Wincker P."/>
            <person name="Barbe V."/>
            <person name="Fonknechten N."/>
            <person name="Vallenet D."/>
            <person name="Segurens B."/>
            <person name="Schenowitz-Truong C."/>
            <person name="Medigue C."/>
            <person name="Collingro A."/>
            <person name="Snel B."/>
            <person name="Dutilh B.E."/>
            <person name="OpDenCamp H.J.M."/>
            <person name="vanDerDrift C."/>
            <person name="Cirpus I."/>
            <person name="vanDePas-Schoonen K.T."/>
            <person name="Harhangi H.R."/>
            <person name="vanNiftrik L."/>
            <person name="Schmid M."/>
            <person name="Keltjens J."/>
            <person name="vanDeVossenberg J."/>
            <person name="Kartal B."/>
            <person name="Meier H."/>
            <person name="Frishman D."/>
            <person name="Huynen M.A."/>
            <person name="Mewes H."/>
            <person name="Weissenbach J."/>
            <person name="Jetten M.S.M."/>
            <person name="Wagner M."/>
            <person name="LePaslier D."/>
        </authorList>
    </citation>
    <scope>NUCLEOTIDE SEQUENCE</scope>
</reference>
<dbReference type="EMBL" id="CT573073">
    <property type="protein sequence ID" value="CAJ71393.1"/>
    <property type="molecule type" value="Genomic_DNA"/>
</dbReference>
<sequence length="72" mass="8476">MLTMLCEIEISFLSFIYHLLLEVVLERITPLYLKTNRTNSETATIFISELLKCLFCQKIPTLFEAQVYKDNK</sequence>
<evidence type="ECO:0000313" key="1">
    <source>
        <dbReference type="EMBL" id="CAJ71393.1"/>
    </source>
</evidence>
<accession>Q1PVZ2</accession>
<dbReference type="AlphaFoldDB" id="Q1PVZ2"/>
<organism evidence="1">
    <name type="scientific">Kuenenia stuttgartiensis</name>
    <dbReference type="NCBI Taxonomy" id="174633"/>
    <lineage>
        <taxon>Bacteria</taxon>
        <taxon>Pseudomonadati</taxon>
        <taxon>Planctomycetota</taxon>
        <taxon>Candidatus Brocadiia</taxon>
        <taxon>Candidatus Brocadiales</taxon>
        <taxon>Candidatus Brocadiaceae</taxon>
        <taxon>Candidatus Kuenenia</taxon>
    </lineage>
</organism>
<gene>
    <name evidence="1" type="ORF">kustc0648</name>
</gene>
<reference evidence="1" key="2">
    <citation type="submission" date="2006-01" db="EMBL/GenBank/DDBJ databases">
        <authorList>
            <person name="Genoscope"/>
        </authorList>
    </citation>
    <scope>NUCLEOTIDE SEQUENCE</scope>
</reference>